<feature type="compositionally biased region" description="Basic and acidic residues" evidence="2">
    <location>
        <begin position="545"/>
        <end position="563"/>
    </location>
</feature>
<feature type="compositionally biased region" description="Polar residues" evidence="2">
    <location>
        <begin position="58"/>
        <end position="73"/>
    </location>
</feature>
<feature type="coiled-coil region" evidence="1">
    <location>
        <begin position="332"/>
        <end position="359"/>
    </location>
</feature>
<feature type="compositionally biased region" description="Basic residues" evidence="2">
    <location>
        <begin position="564"/>
        <end position="574"/>
    </location>
</feature>
<dbReference type="SMART" id="SM00717">
    <property type="entry name" value="SANT"/>
    <property type="match status" value="1"/>
</dbReference>
<dbReference type="InterPro" id="IPR001005">
    <property type="entry name" value="SANT/Myb"/>
</dbReference>
<dbReference type="InterPro" id="IPR009057">
    <property type="entry name" value="Homeodomain-like_sf"/>
</dbReference>
<dbReference type="SUPFAM" id="SSF46689">
    <property type="entry name" value="Homeodomain-like"/>
    <property type="match status" value="1"/>
</dbReference>
<dbReference type="GO" id="GO:0070898">
    <property type="term" value="P:RNA polymerase III preinitiation complex assembly"/>
    <property type="evidence" value="ECO:0007669"/>
    <property type="project" value="TreeGrafter"/>
</dbReference>
<dbReference type="GO" id="GO:0000126">
    <property type="term" value="C:transcription factor TFIIIB complex"/>
    <property type="evidence" value="ECO:0007669"/>
    <property type="project" value="TreeGrafter"/>
</dbReference>
<evidence type="ECO:0000256" key="2">
    <source>
        <dbReference type="SAM" id="MobiDB-lite"/>
    </source>
</evidence>
<name>A0AAV9UVV1_9PEZI</name>
<reference evidence="4 5" key="1">
    <citation type="submission" date="2019-10" db="EMBL/GenBank/DDBJ databases">
        <authorList>
            <person name="Palmer J.M."/>
        </authorList>
    </citation>
    <scope>NUCLEOTIDE SEQUENCE [LARGE SCALE GENOMIC DNA]</scope>
    <source>
        <strain evidence="4 5">TWF696</strain>
    </source>
</reference>
<feature type="compositionally biased region" description="Polar residues" evidence="2">
    <location>
        <begin position="194"/>
        <end position="214"/>
    </location>
</feature>
<gene>
    <name evidence="4" type="primary">BDP1</name>
    <name evidence="4" type="ORF">TWF696_005876</name>
</gene>
<feature type="compositionally biased region" description="Basic residues" evidence="2">
    <location>
        <begin position="262"/>
        <end position="271"/>
    </location>
</feature>
<protein>
    <submittedName>
        <fullName evidence="4">Transcription factor TFIIIB component B</fullName>
    </submittedName>
</protein>
<evidence type="ECO:0000256" key="1">
    <source>
        <dbReference type="SAM" id="Coils"/>
    </source>
</evidence>
<feature type="compositionally biased region" description="Low complexity" evidence="2">
    <location>
        <begin position="27"/>
        <end position="37"/>
    </location>
</feature>
<proteinExistence type="predicted"/>
<feature type="compositionally biased region" description="Basic and acidic residues" evidence="2">
    <location>
        <begin position="160"/>
        <end position="171"/>
    </location>
</feature>
<feature type="region of interest" description="Disordered" evidence="2">
    <location>
        <begin position="545"/>
        <end position="580"/>
    </location>
</feature>
<dbReference type="GO" id="GO:0001156">
    <property type="term" value="F:TFIIIC-class transcription factor complex binding"/>
    <property type="evidence" value="ECO:0007669"/>
    <property type="project" value="TreeGrafter"/>
</dbReference>
<dbReference type="PANTHER" id="PTHR22929">
    <property type="entry name" value="RNA POLYMERASE III TRANSCRIPTION INITIATION FACTOR B"/>
    <property type="match status" value="1"/>
</dbReference>
<feature type="domain" description="Myb-like" evidence="3">
    <location>
        <begin position="425"/>
        <end position="473"/>
    </location>
</feature>
<dbReference type="Pfam" id="PF15963">
    <property type="entry name" value="Myb_DNA-bind_7"/>
    <property type="match status" value="1"/>
</dbReference>
<dbReference type="PANTHER" id="PTHR22929:SF0">
    <property type="entry name" value="TRANSCRIPTION FACTOR TFIIIB COMPONENT B'' HOMOLOG"/>
    <property type="match status" value="1"/>
</dbReference>
<evidence type="ECO:0000313" key="4">
    <source>
        <dbReference type="EMBL" id="KAK6349592.1"/>
    </source>
</evidence>
<organism evidence="4 5">
    <name type="scientific">Orbilia brochopaga</name>
    <dbReference type="NCBI Taxonomy" id="3140254"/>
    <lineage>
        <taxon>Eukaryota</taxon>
        <taxon>Fungi</taxon>
        <taxon>Dikarya</taxon>
        <taxon>Ascomycota</taxon>
        <taxon>Pezizomycotina</taxon>
        <taxon>Orbiliomycetes</taxon>
        <taxon>Orbiliales</taxon>
        <taxon>Orbiliaceae</taxon>
        <taxon>Orbilia</taxon>
    </lineage>
</organism>
<keyword evidence="1" id="KW-0175">Coiled coil</keyword>
<dbReference type="CDD" id="cd00167">
    <property type="entry name" value="SANT"/>
    <property type="match status" value="1"/>
</dbReference>
<feature type="compositionally biased region" description="Basic residues" evidence="2">
    <location>
        <begin position="7"/>
        <end position="17"/>
    </location>
</feature>
<comment type="caution">
    <text evidence="4">The sequence shown here is derived from an EMBL/GenBank/DDBJ whole genome shotgun (WGS) entry which is preliminary data.</text>
</comment>
<dbReference type="Gene3D" id="1.20.58.1880">
    <property type="match status" value="1"/>
</dbReference>
<dbReference type="EMBL" id="JAVHNQ010000004">
    <property type="protein sequence ID" value="KAK6349592.1"/>
    <property type="molecule type" value="Genomic_DNA"/>
</dbReference>
<keyword evidence="5" id="KW-1185">Reference proteome</keyword>
<dbReference type="Proteomes" id="UP001375240">
    <property type="component" value="Unassembled WGS sequence"/>
</dbReference>
<dbReference type="InterPro" id="IPR039467">
    <property type="entry name" value="TFIIIB_B''_Myb"/>
</dbReference>
<feature type="compositionally biased region" description="Low complexity" evidence="2">
    <location>
        <begin position="44"/>
        <end position="57"/>
    </location>
</feature>
<accession>A0AAV9UVV1</accession>
<sequence length="598" mass="65422">MSFINKSSKKIAPKKPQNRGTSGIHIPTPSSTEHTASPAPPAAPSATATATTQPSESRQSSVQPSTNISTKPLPNQEPATREDSTPSTLPDTNSTRRSISPTATRTPQNDTTPHPPSPQLPRAKPSPRRAGGIPISMPGATRIVPTPRQRSPQAHRIQPARRDVSTERQNTEQDAQIPSIAVTHNAPLAPSPNLPSQSSALRPTEEQAATTDPSSLPAPDTAPSPGPSTAKPSAKQRKRRRAAATDPTDEPPDAQSDGQQPQKKKRGRKPKVAPQNAENLEIEPTVVRMTDLCRDTFIGKKSKLYEEIEKIDWLDVVKKQRARKAELEARKAAGEDVAIETVEQRLERLSRENAAARGNSGKSGGGAGGMAPQMRIVNGQLILDETSLQVDRRERDVGADGPLEIIEESNLTRRVNSATWSKREKTERWDDDETERFYEALSMFGTDFEMMSKMFVGRSRRMLKNKFVVEERRNPRMITAALKKKIPVNMAEYSRLASREFGDVATVEDELRKIREEHEQGLAAAAAESSALTKERNEAALAELEKEANGEAGADGDKGDKVAGKRQKKGKQKFVSRQGGDDEAVVVGSVDDFQFVRR</sequence>
<evidence type="ECO:0000313" key="5">
    <source>
        <dbReference type="Proteomes" id="UP001375240"/>
    </source>
</evidence>
<feature type="compositionally biased region" description="Polar residues" evidence="2">
    <location>
        <begin position="85"/>
        <end position="112"/>
    </location>
</feature>
<dbReference type="AlphaFoldDB" id="A0AAV9UVV1"/>
<evidence type="ECO:0000259" key="3">
    <source>
        <dbReference type="SMART" id="SM00717"/>
    </source>
</evidence>
<feature type="region of interest" description="Disordered" evidence="2">
    <location>
        <begin position="1"/>
        <end position="280"/>
    </location>
</feature>